<dbReference type="Proteomes" id="UP000197446">
    <property type="component" value="Unassembled WGS sequence"/>
</dbReference>
<proteinExistence type="predicted"/>
<evidence type="ECO:0000259" key="1">
    <source>
        <dbReference type="Pfam" id="PF00497"/>
    </source>
</evidence>
<dbReference type="Gene3D" id="3.40.190.10">
    <property type="entry name" value="Periplasmic binding protein-like II"/>
    <property type="match status" value="2"/>
</dbReference>
<feature type="domain" description="Solute-binding protein family 3/N-terminal" evidence="1">
    <location>
        <begin position="84"/>
        <end position="304"/>
    </location>
</feature>
<evidence type="ECO:0000313" key="3">
    <source>
        <dbReference type="Proteomes" id="UP000197446"/>
    </source>
</evidence>
<accession>A0A254N9F1</accession>
<dbReference type="AlphaFoldDB" id="A0A254N9F1"/>
<organism evidence="2 3">
    <name type="scientific">Roseateles puraquae</name>
    <dbReference type="NCBI Taxonomy" id="431059"/>
    <lineage>
        <taxon>Bacteria</taxon>
        <taxon>Pseudomonadati</taxon>
        <taxon>Pseudomonadota</taxon>
        <taxon>Betaproteobacteria</taxon>
        <taxon>Burkholderiales</taxon>
        <taxon>Sphaerotilaceae</taxon>
        <taxon>Roseateles</taxon>
    </lineage>
</organism>
<reference evidence="2 3" key="1">
    <citation type="journal article" date="2007" name="Int. J. Syst. Evol. Microbiol.">
        <title>Description of Pelomonas aquatica sp. nov. and Pelomonas puraquae sp. nov., isolated from industrial and haemodialysis water.</title>
        <authorList>
            <person name="Gomila M."/>
            <person name="Bowien B."/>
            <person name="Falsen E."/>
            <person name="Moore E.R."/>
            <person name="Lalucat J."/>
        </authorList>
    </citation>
    <scope>NUCLEOTIDE SEQUENCE [LARGE SCALE GENOMIC DNA]</scope>
    <source>
        <strain evidence="2 3">CCUG 52769</strain>
    </source>
</reference>
<dbReference type="Pfam" id="PF00497">
    <property type="entry name" value="SBP_bac_3"/>
    <property type="match status" value="1"/>
</dbReference>
<gene>
    <name evidence="2" type="ORF">CDO81_08695</name>
</gene>
<evidence type="ECO:0000313" key="2">
    <source>
        <dbReference type="EMBL" id="OWR04649.1"/>
    </source>
</evidence>
<sequence length="307" mass="33483">MRGHVLFSCSPSAPGFDLTGGPGPGVENPTQVIPHREVAPFARAANNAPMSHRRTVLAALLSFSTGVPAAEPSVVLRTAAEAGVPHKFGRPGDVPAGFCTEYIRALVAHDAGLQFEGLQQFLPVLRIERELATGTLDVFFGLLSTVARLERFRFIEQPPLYISRHRVAVRADDREVDAVQGFDDIRALGEQGVVLATRGTAYTSYLLRQPGLKVDDGGTDHLQNMRKLLRGRGRFFYQSEPMLRQLIQAEGLQDQVRLLPAVFAAEPLLVARATTLEPARLARLTAAMQALEANGTAARLRAQYRLT</sequence>
<keyword evidence="3" id="KW-1185">Reference proteome</keyword>
<dbReference type="InterPro" id="IPR001638">
    <property type="entry name" value="Solute-binding_3/MltF_N"/>
</dbReference>
<protein>
    <recommendedName>
        <fullName evidence="1">Solute-binding protein family 3/N-terminal domain-containing protein</fullName>
    </recommendedName>
</protein>
<dbReference type="EMBL" id="NISI01000002">
    <property type="protein sequence ID" value="OWR04649.1"/>
    <property type="molecule type" value="Genomic_DNA"/>
</dbReference>
<dbReference type="SUPFAM" id="SSF53850">
    <property type="entry name" value="Periplasmic binding protein-like II"/>
    <property type="match status" value="1"/>
</dbReference>
<name>A0A254N9F1_9BURK</name>
<comment type="caution">
    <text evidence="2">The sequence shown here is derived from an EMBL/GenBank/DDBJ whole genome shotgun (WGS) entry which is preliminary data.</text>
</comment>